<accession>A0A2N6ND77</accession>
<evidence type="ECO:0000256" key="1">
    <source>
        <dbReference type="SAM" id="MobiDB-lite"/>
    </source>
</evidence>
<evidence type="ECO:0000313" key="2">
    <source>
        <dbReference type="EMBL" id="PMB65243.1"/>
    </source>
</evidence>
<dbReference type="EMBL" id="MRVG01000010">
    <property type="protein sequence ID" value="PMB65243.1"/>
    <property type="molecule type" value="Genomic_DNA"/>
</dbReference>
<dbReference type="Gene3D" id="1.25.40.10">
    <property type="entry name" value="Tetratricopeptide repeat domain"/>
    <property type="match status" value="1"/>
</dbReference>
<dbReference type="InterPro" id="IPR052769">
    <property type="entry name" value="TPR_domain_protein"/>
</dbReference>
<dbReference type="OMA" id="NTEDVCE"/>
<dbReference type="PANTHER" id="PTHR46014">
    <property type="entry name" value="TETRATRICOPEPTIDE REPEAT PROTEIN 1"/>
    <property type="match status" value="1"/>
</dbReference>
<reference evidence="2 3" key="1">
    <citation type="journal article" date="2016" name="Appl. Microbiol. Biotechnol.">
        <title>Characterization of T-DNA insertion mutants with decreased virulence in the entomopathogenic fungus Beauveria bassiana JEF-007.</title>
        <authorList>
            <person name="Kim S."/>
            <person name="Lee S.J."/>
            <person name="Nai Y.S."/>
            <person name="Yu J.S."/>
            <person name="Lee M.R."/>
            <person name="Yang Y.T."/>
            <person name="Kim J.S."/>
        </authorList>
    </citation>
    <scope>NUCLEOTIDE SEQUENCE [LARGE SCALE GENOMIC DNA]</scope>
    <source>
        <strain evidence="2 3">JEF-007</strain>
    </source>
</reference>
<evidence type="ECO:0000313" key="3">
    <source>
        <dbReference type="Proteomes" id="UP000235728"/>
    </source>
</evidence>
<feature type="compositionally biased region" description="Basic and acidic residues" evidence="1">
    <location>
        <begin position="123"/>
        <end position="146"/>
    </location>
</feature>
<feature type="region of interest" description="Disordered" evidence="1">
    <location>
        <begin position="1"/>
        <end position="20"/>
    </location>
</feature>
<dbReference type="Proteomes" id="UP000235728">
    <property type="component" value="Unassembled WGS sequence"/>
</dbReference>
<protein>
    <submittedName>
        <fullName evidence="2">Tetratricopeptide repeat protein 1</fullName>
    </submittedName>
</protein>
<comment type="caution">
    <text evidence="2">The sequence shown here is derived from an EMBL/GenBank/DDBJ whole genome shotgun (WGS) entry which is preliminary data.</text>
</comment>
<dbReference type="InterPro" id="IPR011990">
    <property type="entry name" value="TPR-like_helical_dom_sf"/>
</dbReference>
<dbReference type="SUPFAM" id="SSF48452">
    <property type="entry name" value="TPR-like"/>
    <property type="match status" value="1"/>
</dbReference>
<name>A0A2N6ND77_BEABA</name>
<dbReference type="PANTHER" id="PTHR46014:SF1">
    <property type="entry name" value="TETRATRICOPEPTIDE REPEAT PROTEIN 1"/>
    <property type="match status" value="1"/>
</dbReference>
<dbReference type="AlphaFoldDB" id="A0A2N6ND77"/>
<feature type="region of interest" description="Disordered" evidence="1">
    <location>
        <begin position="123"/>
        <end position="178"/>
    </location>
</feature>
<proteinExistence type="predicted"/>
<gene>
    <name evidence="2" type="primary">TTC1</name>
    <name evidence="2" type="ORF">BM221_008599</name>
</gene>
<sequence length="360" mass="38369">MASDGTLGATSPPNVGVNLAGELDEATQARFSPDEEKALLDESAEKKARANELFNSGDSEAALVQYDDALSSCPDYKHFERAVIHSNISACQLKLEEWTAAAKAATSSLDALLTMERELGLIPEAKQEPTKSKEKGKNDIQVKEIDIASSSNKKIEENEATDAEPAEPPFTPADVPEATKSDIKRIRIKALLRRARARSEAGGWSNLASAEEDYKTLSKMPGLTAADAKTVRMQLVVLPPKVKAAQEKEMSEMWGKLRTLGDGILKPFGLSTNNFQMVKDEATGGYMHGGGSGGSTTERTRNAACRHRSTIFDGSGGVIGLLRRGRSCGIVVAGRVTGGLGLGSANTEDVCEGFGGLRQV</sequence>
<organism evidence="2 3">
    <name type="scientific">Beauveria bassiana</name>
    <name type="common">White muscardine disease fungus</name>
    <name type="synonym">Tritirachium shiotae</name>
    <dbReference type="NCBI Taxonomy" id="176275"/>
    <lineage>
        <taxon>Eukaryota</taxon>
        <taxon>Fungi</taxon>
        <taxon>Dikarya</taxon>
        <taxon>Ascomycota</taxon>
        <taxon>Pezizomycotina</taxon>
        <taxon>Sordariomycetes</taxon>
        <taxon>Hypocreomycetidae</taxon>
        <taxon>Hypocreales</taxon>
        <taxon>Cordycipitaceae</taxon>
        <taxon>Beauveria</taxon>
    </lineage>
</organism>